<proteinExistence type="predicted"/>
<feature type="transmembrane region" description="Helical" evidence="3">
    <location>
        <begin position="193"/>
        <end position="219"/>
    </location>
</feature>
<feature type="transmembrane region" description="Helical" evidence="3">
    <location>
        <begin position="360"/>
        <end position="381"/>
    </location>
</feature>
<keyword evidence="3" id="KW-0812">Transmembrane</keyword>
<feature type="transmembrane region" description="Helical" evidence="3">
    <location>
        <begin position="600"/>
        <end position="618"/>
    </location>
</feature>
<feature type="transmembrane region" description="Helical" evidence="3">
    <location>
        <begin position="567"/>
        <end position="588"/>
    </location>
</feature>
<keyword evidence="1" id="KW-0175">Coiled coil</keyword>
<reference evidence="5" key="1">
    <citation type="journal article" date="2023" name="Commun. Biol.">
        <title>Genome analysis of Parmales, the sister group of diatoms, reveals the evolutionary specialization of diatoms from phago-mixotrophs to photoautotrophs.</title>
        <authorList>
            <person name="Ban H."/>
            <person name="Sato S."/>
            <person name="Yoshikawa S."/>
            <person name="Yamada K."/>
            <person name="Nakamura Y."/>
            <person name="Ichinomiya M."/>
            <person name="Sato N."/>
            <person name="Blanc-Mathieu R."/>
            <person name="Endo H."/>
            <person name="Kuwata A."/>
            <person name="Ogata H."/>
        </authorList>
    </citation>
    <scope>NUCLEOTIDE SEQUENCE [LARGE SCALE GENOMIC DNA]</scope>
    <source>
        <strain evidence="5">NIES 3700</strain>
    </source>
</reference>
<keyword evidence="3" id="KW-1133">Transmembrane helix</keyword>
<feature type="region of interest" description="Disordered" evidence="2">
    <location>
        <begin position="673"/>
        <end position="692"/>
    </location>
</feature>
<feature type="compositionally biased region" description="Polar residues" evidence="2">
    <location>
        <begin position="1"/>
        <end position="15"/>
    </location>
</feature>
<protein>
    <submittedName>
        <fullName evidence="4">Uncharacterized protein</fullName>
    </submittedName>
</protein>
<gene>
    <name evidence="4" type="ORF">TrLO_g12679</name>
</gene>
<feature type="region of interest" description="Disordered" evidence="2">
    <location>
        <begin position="488"/>
        <end position="525"/>
    </location>
</feature>
<accession>A0A9W6ZVQ4</accession>
<feature type="coiled-coil region" evidence="1">
    <location>
        <begin position="460"/>
        <end position="487"/>
    </location>
</feature>
<organism evidence="4 5">
    <name type="scientific">Triparma laevis f. longispina</name>
    <dbReference type="NCBI Taxonomy" id="1714387"/>
    <lineage>
        <taxon>Eukaryota</taxon>
        <taxon>Sar</taxon>
        <taxon>Stramenopiles</taxon>
        <taxon>Ochrophyta</taxon>
        <taxon>Bolidophyceae</taxon>
        <taxon>Parmales</taxon>
        <taxon>Triparmaceae</taxon>
        <taxon>Triparma</taxon>
    </lineage>
</organism>
<dbReference type="Proteomes" id="UP001165122">
    <property type="component" value="Unassembled WGS sequence"/>
</dbReference>
<evidence type="ECO:0000256" key="2">
    <source>
        <dbReference type="SAM" id="MobiDB-lite"/>
    </source>
</evidence>
<dbReference type="AlphaFoldDB" id="A0A9W6ZVQ4"/>
<evidence type="ECO:0000313" key="4">
    <source>
        <dbReference type="EMBL" id="GMH57369.1"/>
    </source>
</evidence>
<feature type="transmembrane region" description="Helical" evidence="3">
    <location>
        <begin position="401"/>
        <end position="422"/>
    </location>
</feature>
<dbReference type="OrthoDB" id="191180at2759"/>
<evidence type="ECO:0000256" key="1">
    <source>
        <dbReference type="SAM" id="Coils"/>
    </source>
</evidence>
<keyword evidence="5" id="KW-1185">Reference proteome</keyword>
<name>A0A9W6ZVQ4_9STRA</name>
<evidence type="ECO:0000313" key="5">
    <source>
        <dbReference type="Proteomes" id="UP001165122"/>
    </source>
</evidence>
<evidence type="ECO:0000256" key="3">
    <source>
        <dbReference type="SAM" id="Phobius"/>
    </source>
</evidence>
<keyword evidence="3" id="KW-0472">Membrane</keyword>
<feature type="region of interest" description="Disordered" evidence="2">
    <location>
        <begin position="1"/>
        <end position="21"/>
    </location>
</feature>
<feature type="transmembrane region" description="Helical" evidence="3">
    <location>
        <begin position="225"/>
        <end position="248"/>
    </location>
</feature>
<dbReference type="EMBL" id="BRXW01000466">
    <property type="protein sequence ID" value="GMH57369.1"/>
    <property type="molecule type" value="Genomic_DNA"/>
</dbReference>
<sequence length="796" mass="89900">MNVQATFARESSQPRTYPVDESRKLRLQPIEVTDSSFDPQEKVNVVIHRRSSSDSSADVKSVVKHGLGMGDADPKADAKQDGFTTSMPKKSVLVRRKSRQEEQVATESFIKNMAGATSVRKHLKDDSSDLHLQNKFNKQEFFTSLVYETLPPVILSPLFAVFMEGPERAYHLVNHRLFLPVDKSYQKDNPGLIVFWWIVFIPILHLVQFSVWSCFFYSSDLGIDIWEGILAFFTFVCRNMILSIKYAYYSDEELEGVRQPAPEWTDAHQTRKLIGAGWRFPLEHQGLVEEELKLAQELIDVHLGAPSFKLENVEAAQFLRNFDCHEDFKADNGHNEDDEVSAAFIVHQFVRKCFGNEIPFGFNAKIANFAPLVTALIPNLLRLSSGQWAFGETHWQKSVHAGLFVSRFFFFAQLFLFGYIAVHDFMRRKHTMKLLGRMTTFPGVRLDEFLTRKESKGEKKDAEIAKVKEKEKAKKELEAKKKGTDINSSEKVYAAPDDPKKDDNPADPAALEEGDLPPIRSMQTSLDSPDISGLRVYIDLREGANAFSWVLARRAVKAFGSGYYSRIQAYIGVLFLWSVFAMISLNGLFWSSQKHSVNTIYYLCIVVFTITVCVLTAVGEATKLQEMVTLHRMILKNEIFAIDQTLSDNALHEENVKKGLRSATKKFAPSLDERLNNDDGMKGPPSSTISMKGPPAQLPLLSPFRKNTPKPQTFQELTDTSLKLEHSKRVLKTADDLIGYQEEIHMPVNVMGVHATNGVYNTTIGILLTLAVLAVEGFSSGGLKYDAQGWATYEQF</sequence>
<comment type="caution">
    <text evidence="4">The sequence shown here is derived from an EMBL/GenBank/DDBJ whole genome shotgun (WGS) entry which is preliminary data.</text>
</comment>